<dbReference type="InterPro" id="IPR007227">
    <property type="entry name" value="Cell_shape_determining_MreD"/>
</dbReference>
<accession>A0A369BGX9</accession>
<dbReference type="PIRSF" id="PIRSF037497">
    <property type="entry name" value="MreD_Clostridium/Treponema_prd"/>
    <property type="match status" value="1"/>
</dbReference>
<reference evidence="9 10" key="1">
    <citation type="submission" date="2018-07" db="EMBL/GenBank/DDBJ databases">
        <title>Genomic Encyclopedia of Type Strains, Phase IV (KMG-IV): sequencing the most valuable type-strain genomes for metagenomic binning, comparative biology and taxonomic classification.</title>
        <authorList>
            <person name="Goeker M."/>
        </authorList>
    </citation>
    <scope>NUCLEOTIDE SEQUENCE [LARGE SCALE GENOMIC DNA]</scope>
    <source>
        <strain evidence="9 10">DSM 27016</strain>
    </source>
</reference>
<dbReference type="InterPro" id="IPR017225">
    <property type="entry name" value="Cell_shape_determin_MreD_prd"/>
</dbReference>
<keyword evidence="10" id="KW-1185">Reference proteome</keyword>
<protein>
    <submittedName>
        <fullName evidence="9">Rod shape-determining protein MreD</fullName>
    </submittedName>
</protein>
<dbReference type="Pfam" id="PF04093">
    <property type="entry name" value="MreD"/>
    <property type="match status" value="1"/>
</dbReference>
<evidence type="ECO:0000313" key="10">
    <source>
        <dbReference type="Proteomes" id="UP000253034"/>
    </source>
</evidence>
<evidence type="ECO:0000256" key="8">
    <source>
        <dbReference type="SAM" id="Phobius"/>
    </source>
</evidence>
<dbReference type="GO" id="GO:0005886">
    <property type="term" value="C:plasma membrane"/>
    <property type="evidence" value="ECO:0007669"/>
    <property type="project" value="UniProtKB-SubCell"/>
</dbReference>
<sequence length="171" mass="19051">MRVTVLIYSACITLLILIQSTVLDYIKVFNVKPNLLIVAVITVALLRGNVEGAVVGFVLGLLQDASSGKILGFYSLLGMYLGLIVGSVNKRLYRENFFVMIFFTFISSILYEETVYILLTISKGNIDFVYSLKNIVFPEAVYNSVASILIYIIVIKINKKIEGAAKSSRKY</sequence>
<evidence type="ECO:0000313" key="9">
    <source>
        <dbReference type="EMBL" id="RCX20809.1"/>
    </source>
</evidence>
<feature type="transmembrane region" description="Helical" evidence="8">
    <location>
        <begin position="35"/>
        <end position="62"/>
    </location>
</feature>
<evidence type="ECO:0000256" key="4">
    <source>
        <dbReference type="ARBA" id="ARBA00022692"/>
    </source>
</evidence>
<name>A0A369BGX9_9FIRM</name>
<dbReference type="NCBIfam" id="TIGR03426">
    <property type="entry name" value="shape_MreD"/>
    <property type="match status" value="1"/>
</dbReference>
<comment type="subcellular location">
    <subcellularLocation>
        <location evidence="1">Cell membrane</location>
        <topology evidence="1">Multi-pass membrane protein</topology>
    </subcellularLocation>
</comment>
<dbReference type="Gene3D" id="1.10.1760.20">
    <property type="match status" value="1"/>
</dbReference>
<gene>
    <name evidence="9" type="ORF">DFR58_10111</name>
</gene>
<feature type="transmembrane region" description="Helical" evidence="8">
    <location>
        <begin position="141"/>
        <end position="158"/>
    </location>
</feature>
<keyword evidence="3" id="KW-1003">Cell membrane</keyword>
<feature type="transmembrane region" description="Helical" evidence="8">
    <location>
        <begin position="97"/>
        <end position="121"/>
    </location>
</feature>
<evidence type="ECO:0000256" key="1">
    <source>
        <dbReference type="ARBA" id="ARBA00004651"/>
    </source>
</evidence>
<evidence type="ECO:0000256" key="3">
    <source>
        <dbReference type="ARBA" id="ARBA00022475"/>
    </source>
</evidence>
<dbReference type="OrthoDB" id="9796616at2"/>
<evidence type="ECO:0000256" key="2">
    <source>
        <dbReference type="ARBA" id="ARBA00007776"/>
    </source>
</evidence>
<keyword evidence="7 8" id="KW-0472">Membrane</keyword>
<keyword evidence="4 8" id="KW-0812">Transmembrane</keyword>
<dbReference type="EMBL" id="QPJT01000001">
    <property type="protein sequence ID" value="RCX20809.1"/>
    <property type="molecule type" value="Genomic_DNA"/>
</dbReference>
<dbReference type="Proteomes" id="UP000253034">
    <property type="component" value="Unassembled WGS sequence"/>
</dbReference>
<comment type="similarity">
    <text evidence="2">Belongs to the MreD family.</text>
</comment>
<feature type="transmembrane region" description="Helical" evidence="8">
    <location>
        <begin position="6"/>
        <end position="23"/>
    </location>
</feature>
<keyword evidence="5" id="KW-0133">Cell shape</keyword>
<dbReference type="RefSeq" id="WP_114295771.1">
    <property type="nucleotide sequence ID" value="NZ_QPJT01000001.1"/>
</dbReference>
<evidence type="ECO:0000256" key="6">
    <source>
        <dbReference type="ARBA" id="ARBA00022989"/>
    </source>
</evidence>
<organism evidence="9 10">
    <name type="scientific">Anaerobacterium chartisolvens</name>
    <dbReference type="NCBI Taxonomy" id="1297424"/>
    <lineage>
        <taxon>Bacteria</taxon>
        <taxon>Bacillati</taxon>
        <taxon>Bacillota</taxon>
        <taxon>Clostridia</taxon>
        <taxon>Eubacteriales</taxon>
        <taxon>Oscillospiraceae</taxon>
        <taxon>Anaerobacterium</taxon>
    </lineage>
</organism>
<dbReference type="GO" id="GO:0008360">
    <property type="term" value="P:regulation of cell shape"/>
    <property type="evidence" value="ECO:0007669"/>
    <property type="project" value="UniProtKB-KW"/>
</dbReference>
<proteinExistence type="inferred from homology"/>
<evidence type="ECO:0000256" key="7">
    <source>
        <dbReference type="ARBA" id="ARBA00023136"/>
    </source>
</evidence>
<feature type="transmembrane region" description="Helical" evidence="8">
    <location>
        <begin position="68"/>
        <end position="85"/>
    </location>
</feature>
<comment type="caution">
    <text evidence="9">The sequence shown here is derived from an EMBL/GenBank/DDBJ whole genome shotgun (WGS) entry which is preliminary data.</text>
</comment>
<keyword evidence="6 8" id="KW-1133">Transmembrane helix</keyword>
<dbReference type="AlphaFoldDB" id="A0A369BGX9"/>
<evidence type="ECO:0000256" key="5">
    <source>
        <dbReference type="ARBA" id="ARBA00022960"/>
    </source>
</evidence>